<proteinExistence type="predicted"/>
<dbReference type="OrthoDB" id="379236at2157"/>
<evidence type="ECO:0000313" key="2">
    <source>
        <dbReference type="Proteomes" id="UP000315289"/>
    </source>
</evidence>
<dbReference type="RefSeq" id="WP_144731859.1">
    <property type="nucleotide sequence ID" value="NZ_ML675585.1"/>
</dbReference>
<keyword evidence="2" id="KW-1185">Reference proteome</keyword>
<organism evidence="1 2">
    <name type="scientific">Candidatus Nitrosocosmicus arcticus</name>
    <dbReference type="NCBI Taxonomy" id="2035267"/>
    <lineage>
        <taxon>Archaea</taxon>
        <taxon>Nitrososphaerota</taxon>
        <taxon>Nitrososphaeria</taxon>
        <taxon>Nitrososphaerales</taxon>
        <taxon>Nitrososphaeraceae</taxon>
        <taxon>Candidatus Nitrosocosmicus</taxon>
    </lineage>
</organism>
<sequence length="200" mass="23727">MIHTKEQKEKQVIKLAENGYTTREIAKTVRISLGDIGKILKKHNGEEWLDEKLSTPSRALQMFERGQRPIDVAIHLNLDTDATMNLHRNYYQLRDLDTYSQLLDDLGPDLPKFLYLYQALKNNGLLTMEFIKDFINQYNTVTELRVEVCQLNDFLVKLQDKKLDLERVIEYDSKKYPHLRRTGERRRYLTSHSETEFDVY</sequence>
<name>A0A557SU77_9ARCH</name>
<protein>
    <recommendedName>
        <fullName evidence="3">Resolvase HTH domain-containing protein</fullName>
    </recommendedName>
</protein>
<dbReference type="Gene3D" id="1.10.10.60">
    <property type="entry name" value="Homeodomain-like"/>
    <property type="match status" value="1"/>
</dbReference>
<gene>
    <name evidence="1" type="ORF">NARC_90062</name>
</gene>
<dbReference type="AlphaFoldDB" id="A0A557SU77"/>
<accession>A0A557SU77</accession>
<evidence type="ECO:0000313" key="1">
    <source>
        <dbReference type="EMBL" id="TVP40156.1"/>
    </source>
</evidence>
<reference evidence="1 2" key="1">
    <citation type="journal article" date="2019" name="Front. Microbiol.">
        <title>Ammonia Oxidation by the Arctic Terrestrial Thaumarchaeote Candidatus Nitrosocosmicus arcticus Is Stimulated by Increasing Temperatures.</title>
        <authorList>
            <person name="Alves R.J.E."/>
            <person name="Kerou M."/>
            <person name="Zappe A."/>
            <person name="Bittner R."/>
            <person name="Abby S.S."/>
            <person name="Schmidt H.A."/>
            <person name="Pfeifer K."/>
            <person name="Schleper C."/>
        </authorList>
    </citation>
    <scope>NUCLEOTIDE SEQUENCE [LARGE SCALE GENOMIC DNA]</scope>
    <source>
        <strain evidence="1 2">Kfb</strain>
    </source>
</reference>
<comment type="caution">
    <text evidence="1">The sequence shown here is derived from an EMBL/GenBank/DDBJ whole genome shotgun (WGS) entry which is preliminary data.</text>
</comment>
<dbReference type="Proteomes" id="UP000315289">
    <property type="component" value="Unassembled WGS sequence"/>
</dbReference>
<dbReference type="EMBL" id="VOAH01000009">
    <property type="protein sequence ID" value="TVP40156.1"/>
    <property type="molecule type" value="Genomic_DNA"/>
</dbReference>
<evidence type="ECO:0008006" key="3">
    <source>
        <dbReference type="Google" id="ProtNLM"/>
    </source>
</evidence>